<evidence type="ECO:0000313" key="2">
    <source>
        <dbReference type="Proteomes" id="UP000688137"/>
    </source>
</evidence>
<sequence length="126" mass="15168">MEYSEKDQIWNVIQKIKVLRQGYRLCFINDNQFTFQPWNYEQMHIYDLNSSNKEFVKTNEIIVKSGSTNCDYLFPQQYLKSKCLLIRMVRISIQQGRKRTDSLQQSKLFNLVIIQFMVNQVKMVNI</sequence>
<name>A0A8S1QUZ1_PARPR</name>
<dbReference type="EMBL" id="CAJJDM010000335">
    <property type="protein sequence ID" value="CAD8119471.1"/>
    <property type="molecule type" value="Genomic_DNA"/>
</dbReference>
<dbReference type="AlphaFoldDB" id="A0A8S1QUZ1"/>
<comment type="caution">
    <text evidence="1">The sequence shown here is derived from an EMBL/GenBank/DDBJ whole genome shotgun (WGS) entry which is preliminary data.</text>
</comment>
<accession>A0A8S1QUZ1</accession>
<reference evidence="1" key="1">
    <citation type="submission" date="2021-01" db="EMBL/GenBank/DDBJ databases">
        <authorList>
            <consortium name="Genoscope - CEA"/>
            <person name="William W."/>
        </authorList>
    </citation>
    <scope>NUCLEOTIDE SEQUENCE</scope>
</reference>
<evidence type="ECO:0000313" key="1">
    <source>
        <dbReference type="EMBL" id="CAD8119471.1"/>
    </source>
</evidence>
<proteinExistence type="predicted"/>
<protein>
    <submittedName>
        <fullName evidence="1">Uncharacterized protein</fullName>
    </submittedName>
</protein>
<keyword evidence="2" id="KW-1185">Reference proteome</keyword>
<organism evidence="1 2">
    <name type="scientific">Paramecium primaurelia</name>
    <dbReference type="NCBI Taxonomy" id="5886"/>
    <lineage>
        <taxon>Eukaryota</taxon>
        <taxon>Sar</taxon>
        <taxon>Alveolata</taxon>
        <taxon>Ciliophora</taxon>
        <taxon>Intramacronucleata</taxon>
        <taxon>Oligohymenophorea</taxon>
        <taxon>Peniculida</taxon>
        <taxon>Parameciidae</taxon>
        <taxon>Paramecium</taxon>
    </lineage>
</organism>
<gene>
    <name evidence="1" type="ORF">PPRIM_AZ9-3.1.T3260001</name>
</gene>
<dbReference type="Proteomes" id="UP000688137">
    <property type="component" value="Unassembled WGS sequence"/>
</dbReference>